<dbReference type="InterPro" id="IPR007278">
    <property type="entry name" value="DUF397"/>
</dbReference>
<sequence length="65" mass="7193">MNTPEASPHHWRKSTHSGGVENDCVEITSMDDHIAIRDSKTATAGHLTLTRRDFATLLAHLESKP</sequence>
<evidence type="ECO:0000313" key="4">
    <source>
        <dbReference type="Proteomes" id="UP001049518"/>
    </source>
</evidence>
<keyword evidence="4" id="KW-1185">Reference proteome</keyword>
<protein>
    <submittedName>
        <fullName evidence="3">DUF397 domain-containing protein</fullName>
    </submittedName>
</protein>
<evidence type="ECO:0000256" key="1">
    <source>
        <dbReference type="SAM" id="MobiDB-lite"/>
    </source>
</evidence>
<dbReference type="RefSeq" id="WP_231333867.1">
    <property type="nucleotide sequence ID" value="NZ_CP059572.1"/>
</dbReference>
<evidence type="ECO:0000259" key="2">
    <source>
        <dbReference type="Pfam" id="PF04149"/>
    </source>
</evidence>
<dbReference type="EMBL" id="CP059572">
    <property type="protein sequence ID" value="QXJ20765.1"/>
    <property type="molecule type" value="Genomic_DNA"/>
</dbReference>
<accession>A0ABX8QPP5</accession>
<reference evidence="3" key="1">
    <citation type="submission" date="2020-07" db="EMBL/GenBank/DDBJ databases">
        <authorList>
            <person name="Tarantini F.S."/>
            <person name="Hong K.W."/>
            <person name="Chan K.G."/>
        </authorList>
    </citation>
    <scope>NUCLEOTIDE SEQUENCE</scope>
    <source>
        <strain evidence="3">32-07</strain>
    </source>
</reference>
<dbReference type="Pfam" id="PF04149">
    <property type="entry name" value="DUF397"/>
    <property type="match status" value="1"/>
</dbReference>
<dbReference type="Proteomes" id="UP001049518">
    <property type="component" value="Chromosome"/>
</dbReference>
<organism evidence="3 4">
    <name type="scientific">Actinomadura graeca</name>
    <dbReference type="NCBI Taxonomy" id="2750812"/>
    <lineage>
        <taxon>Bacteria</taxon>
        <taxon>Bacillati</taxon>
        <taxon>Actinomycetota</taxon>
        <taxon>Actinomycetes</taxon>
        <taxon>Streptosporangiales</taxon>
        <taxon>Thermomonosporaceae</taxon>
        <taxon>Actinomadura</taxon>
    </lineage>
</organism>
<feature type="domain" description="DUF397" evidence="2">
    <location>
        <begin position="10"/>
        <end position="61"/>
    </location>
</feature>
<name>A0ABX8QPP5_9ACTN</name>
<evidence type="ECO:0000313" key="3">
    <source>
        <dbReference type="EMBL" id="QXJ20765.1"/>
    </source>
</evidence>
<gene>
    <name evidence="3" type="ORF">AGRA3207_001535</name>
</gene>
<feature type="region of interest" description="Disordered" evidence="1">
    <location>
        <begin position="1"/>
        <end position="20"/>
    </location>
</feature>
<proteinExistence type="predicted"/>